<evidence type="ECO:0000313" key="1">
    <source>
        <dbReference type="EMBL" id="UQK58831.1"/>
    </source>
</evidence>
<dbReference type="AlphaFoldDB" id="A0A9E7DJ45"/>
<name>A0A9E7DJ45_9FIRM</name>
<dbReference type="RefSeq" id="WP_019214058.1">
    <property type="nucleotide sequence ID" value="NZ_CP096649.1"/>
</dbReference>
<dbReference type="GO" id="GO:0006355">
    <property type="term" value="P:regulation of DNA-templated transcription"/>
    <property type="evidence" value="ECO:0007669"/>
    <property type="project" value="InterPro"/>
</dbReference>
<dbReference type="Proteomes" id="UP000831151">
    <property type="component" value="Chromosome"/>
</dbReference>
<dbReference type="InterPro" id="IPR009366">
    <property type="entry name" value="Protein_Veg"/>
</dbReference>
<dbReference type="EMBL" id="CP096649">
    <property type="protein sequence ID" value="UQK58831.1"/>
    <property type="molecule type" value="Genomic_DNA"/>
</dbReference>
<protein>
    <submittedName>
        <fullName evidence="1">Veg family protein</fullName>
    </submittedName>
</protein>
<proteinExistence type="predicted"/>
<dbReference type="Gene3D" id="2.30.30.100">
    <property type="match status" value="1"/>
</dbReference>
<sequence>MNEIKRIRRSVESILGKKVHLTTNVGRNTFVEAQGVITSAYPNLFTVTLEDGQNNDQVISYTYSDVLTSTVVVKII</sequence>
<evidence type="ECO:0000313" key="2">
    <source>
        <dbReference type="Proteomes" id="UP000831151"/>
    </source>
</evidence>
<gene>
    <name evidence="1" type="ORF">M1R53_06230</name>
</gene>
<dbReference type="PANTHER" id="PTHR40026">
    <property type="entry name" value="PROTEIN VEG"/>
    <property type="match status" value="1"/>
</dbReference>
<dbReference type="KEGG" id="fms:M1R53_06230"/>
<organism evidence="1 2">
    <name type="scientific">Fenollaria massiliensis</name>
    <dbReference type="NCBI Taxonomy" id="938288"/>
    <lineage>
        <taxon>Bacteria</taxon>
        <taxon>Bacillati</taxon>
        <taxon>Bacillota</taxon>
        <taxon>Clostridia</taxon>
        <taxon>Eubacteriales</taxon>
        <taxon>Fenollaria</taxon>
    </lineage>
</organism>
<dbReference type="Pfam" id="PF06257">
    <property type="entry name" value="VEG"/>
    <property type="match status" value="1"/>
</dbReference>
<reference evidence="1" key="1">
    <citation type="submission" date="2022-04" db="EMBL/GenBank/DDBJ databases">
        <title>Complete genome sequences of Ezakiella coagulans and Fenollaria massiliensis.</title>
        <authorList>
            <person name="France M.T."/>
            <person name="Clifford J."/>
            <person name="Narina S."/>
            <person name="Rutt L."/>
            <person name="Ravel J."/>
        </authorList>
    </citation>
    <scope>NUCLEOTIDE SEQUENCE</scope>
    <source>
        <strain evidence="1">C0061C2</strain>
    </source>
</reference>
<accession>A0A9E7DJ45</accession>
<dbReference type="PANTHER" id="PTHR40026:SF1">
    <property type="entry name" value="PROTEIN VEG"/>
    <property type="match status" value="1"/>
</dbReference>
<keyword evidence="2" id="KW-1185">Reference proteome</keyword>